<feature type="domain" description="HTH cro/C1-type" evidence="1">
    <location>
        <begin position="49"/>
        <end position="84"/>
    </location>
</feature>
<reference evidence="3" key="1">
    <citation type="submission" date="2018-04" db="EMBL/GenBank/DDBJ databases">
        <title>Complete genome sequence of Sulfodiicoccus acidiphilus strain HS-1.</title>
        <authorList>
            <person name="Sakai H.D."/>
            <person name="Kurosawa N."/>
        </authorList>
    </citation>
    <scope>NUCLEOTIDE SEQUENCE [LARGE SCALE GENOMIC DNA]</scope>
    <source>
        <strain evidence="3">HS-1</strain>
    </source>
</reference>
<evidence type="ECO:0000259" key="1">
    <source>
        <dbReference type="PROSITE" id="PS50943"/>
    </source>
</evidence>
<dbReference type="AlphaFoldDB" id="A0A348B6U6"/>
<sequence length="137" mass="15749">MILWSNIIANIYLLTDVTSNKCDYDCIVLKILHNVSKEGRRQILEILLRKRSRSEVASMLGVTPAAITKYLKGNTHPSDEVLRRCVDFADEEERFEIKRIILDDITSSLKEFLGEEGEEELSIILKNLKDRSLKLKA</sequence>
<evidence type="ECO:0000313" key="3">
    <source>
        <dbReference type="Proteomes" id="UP000276741"/>
    </source>
</evidence>
<evidence type="ECO:0000313" key="2">
    <source>
        <dbReference type="EMBL" id="BBD73898.1"/>
    </source>
</evidence>
<keyword evidence="3" id="KW-1185">Reference proteome</keyword>
<dbReference type="CDD" id="cd00093">
    <property type="entry name" value="HTH_XRE"/>
    <property type="match status" value="1"/>
</dbReference>
<name>A0A348B6U6_9CREN</name>
<proteinExistence type="predicted"/>
<organism evidence="2 3">
    <name type="scientific">Sulfodiicoccus acidiphilus</name>
    <dbReference type="NCBI Taxonomy" id="1670455"/>
    <lineage>
        <taxon>Archaea</taxon>
        <taxon>Thermoproteota</taxon>
        <taxon>Thermoprotei</taxon>
        <taxon>Sulfolobales</taxon>
        <taxon>Sulfolobaceae</taxon>
        <taxon>Sulfodiicoccus</taxon>
    </lineage>
</organism>
<dbReference type="PROSITE" id="PS50943">
    <property type="entry name" value="HTH_CROC1"/>
    <property type="match status" value="1"/>
</dbReference>
<dbReference type="Pfam" id="PF01381">
    <property type="entry name" value="HTH_3"/>
    <property type="match status" value="1"/>
</dbReference>
<accession>A0A348B6U6</accession>
<dbReference type="Proteomes" id="UP000276741">
    <property type="component" value="Chromosome"/>
</dbReference>
<dbReference type="InterPro" id="IPR001387">
    <property type="entry name" value="Cro/C1-type_HTH"/>
</dbReference>
<protein>
    <submittedName>
        <fullName evidence="2">Transcriptional regulator</fullName>
    </submittedName>
</protein>
<dbReference type="EMBL" id="AP018553">
    <property type="protein sequence ID" value="BBD73898.1"/>
    <property type="molecule type" value="Genomic_DNA"/>
</dbReference>
<gene>
    <name evidence="2" type="ORF">HS1genome_2287</name>
</gene>
<dbReference type="KEGG" id="sacd:HS1genome_2287"/>